<feature type="region of interest" description="Disordered" evidence="1">
    <location>
        <begin position="28"/>
        <end position="51"/>
    </location>
</feature>
<feature type="compositionally biased region" description="Polar residues" evidence="1">
    <location>
        <begin position="102"/>
        <end position="111"/>
    </location>
</feature>
<organism evidence="2 3">
    <name type="scientific">Fragilariopsis cylindrus CCMP1102</name>
    <dbReference type="NCBI Taxonomy" id="635003"/>
    <lineage>
        <taxon>Eukaryota</taxon>
        <taxon>Sar</taxon>
        <taxon>Stramenopiles</taxon>
        <taxon>Ochrophyta</taxon>
        <taxon>Bacillariophyta</taxon>
        <taxon>Bacillariophyceae</taxon>
        <taxon>Bacillariophycidae</taxon>
        <taxon>Bacillariales</taxon>
        <taxon>Bacillariaceae</taxon>
        <taxon>Fragilariopsis</taxon>
    </lineage>
</organism>
<reference evidence="2 3" key="1">
    <citation type="submission" date="2016-09" db="EMBL/GenBank/DDBJ databases">
        <title>Extensive genetic diversity and differential bi-allelic expression allows diatom success in the polar Southern Ocean.</title>
        <authorList>
            <consortium name="DOE Joint Genome Institute"/>
            <person name="Mock T."/>
            <person name="Otillar R.P."/>
            <person name="Strauss J."/>
            <person name="Dupont C."/>
            <person name="Frickenhaus S."/>
            <person name="Maumus F."/>
            <person name="Mcmullan M."/>
            <person name="Sanges R."/>
            <person name="Schmutz J."/>
            <person name="Toseland A."/>
            <person name="Valas R."/>
            <person name="Veluchamy A."/>
            <person name="Ward B.J."/>
            <person name="Allen A."/>
            <person name="Barry K."/>
            <person name="Falciatore A."/>
            <person name="Ferrante M."/>
            <person name="Fortunato A.E."/>
            <person name="Gloeckner G."/>
            <person name="Gruber A."/>
            <person name="Hipkin R."/>
            <person name="Janech M."/>
            <person name="Kroth P."/>
            <person name="Leese F."/>
            <person name="Lindquist E."/>
            <person name="Lyon B.R."/>
            <person name="Martin J."/>
            <person name="Mayer C."/>
            <person name="Parker M."/>
            <person name="Quesneville H."/>
            <person name="Raymond J."/>
            <person name="Uhlig C."/>
            <person name="Valentin K.U."/>
            <person name="Worden A.Z."/>
            <person name="Armbrust E.V."/>
            <person name="Bowler C."/>
            <person name="Green B."/>
            <person name="Moulton V."/>
            <person name="Van Oosterhout C."/>
            <person name="Grigoriev I."/>
        </authorList>
    </citation>
    <scope>NUCLEOTIDE SEQUENCE [LARGE SCALE GENOMIC DNA]</scope>
    <source>
        <strain evidence="2 3">CCMP1102</strain>
    </source>
</reference>
<keyword evidence="3" id="KW-1185">Reference proteome</keyword>
<feature type="region of interest" description="Disordered" evidence="1">
    <location>
        <begin position="356"/>
        <end position="388"/>
    </location>
</feature>
<gene>
    <name evidence="2" type="primary">CHI1</name>
    <name evidence="2" type="ORF">FRACYDRAFT_232796</name>
</gene>
<dbReference type="AlphaFoldDB" id="A0A1E7FWV8"/>
<proteinExistence type="predicted"/>
<evidence type="ECO:0000313" key="2">
    <source>
        <dbReference type="EMBL" id="OEU22638.1"/>
    </source>
</evidence>
<dbReference type="Proteomes" id="UP000095751">
    <property type="component" value="Unassembled WGS sequence"/>
</dbReference>
<name>A0A1E7FWV8_9STRA</name>
<dbReference type="PANTHER" id="PTHR35213:SF5">
    <property type="entry name" value="RING-TYPE DOMAIN-CONTAINING PROTEIN"/>
    <property type="match status" value="1"/>
</dbReference>
<feature type="compositionally biased region" description="Basic and acidic residues" evidence="1">
    <location>
        <begin position="373"/>
        <end position="383"/>
    </location>
</feature>
<sequence length="503" mass="53597">MKQALFNLNKSGDGTETPAAIETTDVVISDNNNNNNSKSSSKSEEDFESNRESMNMNTHMNMNDCSRESATSSSDLPVITTELEEVQHHTGIEECSTMSTTTKVNNSNLPELSSDTDTTTYYPSSTDVTKSGMSMPMPISMPVSKPSSPIAAAASAAAAAVVLSSAQSSSSTTTNLDRNNSPKNKGGGTTRRRGKWTVEEEEYVARVIQDFNSGFLNAPAGYTLRSYLSDKLQCDPMRITKKFTGESCIGKRVFHPAVRSAANSGSIDKAQAELDALETRWRRRLEMQQRDSAKKAAASAAAATAANRGGVTVQGVPVSMLGVSSQSSSDSLVTQAASWLDRANVILMGNIDNEKKTSPAIRGESSTDYSQQQDKDESTHSSAEDSLENQMKEVQRLIYEGPVIQQTTAGLPNLLLQTTATATAATDLTQISDTIIAATTTSNTGTTSITSPSAYVLPTLEPADKRLRTTDSNTTGAEEAEDAEALVGFLRSVRASAAAGQEL</sequence>
<dbReference type="PANTHER" id="PTHR35213">
    <property type="entry name" value="RING-TYPE DOMAIN-CONTAINING PROTEIN-RELATED"/>
    <property type="match status" value="1"/>
</dbReference>
<dbReference type="InParanoid" id="A0A1E7FWV8"/>
<feature type="compositionally biased region" description="Polar residues" evidence="1">
    <location>
        <begin position="172"/>
        <end position="183"/>
    </location>
</feature>
<feature type="region of interest" description="Disordered" evidence="1">
    <location>
        <begin position="102"/>
        <end position="122"/>
    </location>
</feature>
<dbReference type="KEGG" id="fcy:FRACYDRAFT_232796"/>
<feature type="compositionally biased region" description="Low complexity" evidence="1">
    <location>
        <begin position="29"/>
        <end position="40"/>
    </location>
</feature>
<feature type="region of interest" description="Disordered" evidence="1">
    <location>
        <begin position="166"/>
        <end position="195"/>
    </location>
</feature>
<dbReference type="EMBL" id="KV784353">
    <property type="protein sequence ID" value="OEU22638.1"/>
    <property type="molecule type" value="Genomic_DNA"/>
</dbReference>
<feature type="compositionally biased region" description="Low complexity" evidence="1">
    <location>
        <begin position="113"/>
        <end position="122"/>
    </location>
</feature>
<accession>A0A1E7FWV8</accession>
<feature type="compositionally biased region" description="Basic and acidic residues" evidence="1">
    <location>
        <begin position="41"/>
        <end position="51"/>
    </location>
</feature>
<protein>
    <submittedName>
        <fullName evidence="2">Putative chitinase</fullName>
    </submittedName>
</protein>
<evidence type="ECO:0000256" key="1">
    <source>
        <dbReference type="SAM" id="MobiDB-lite"/>
    </source>
</evidence>
<evidence type="ECO:0000313" key="3">
    <source>
        <dbReference type="Proteomes" id="UP000095751"/>
    </source>
</evidence>
<dbReference type="OrthoDB" id="206902at2759"/>